<keyword evidence="3" id="KW-1185">Reference proteome</keyword>
<dbReference type="EMBL" id="JAIWYP010000006">
    <property type="protein sequence ID" value="KAH3813064.1"/>
    <property type="molecule type" value="Genomic_DNA"/>
</dbReference>
<reference evidence="2" key="1">
    <citation type="journal article" date="2019" name="bioRxiv">
        <title>The Genome of the Zebra Mussel, Dreissena polymorpha: A Resource for Invasive Species Research.</title>
        <authorList>
            <person name="McCartney M.A."/>
            <person name="Auch B."/>
            <person name="Kono T."/>
            <person name="Mallez S."/>
            <person name="Zhang Y."/>
            <person name="Obille A."/>
            <person name="Becker A."/>
            <person name="Abrahante J.E."/>
            <person name="Garbe J."/>
            <person name="Badalamenti J.P."/>
            <person name="Herman A."/>
            <person name="Mangelson H."/>
            <person name="Liachko I."/>
            <person name="Sullivan S."/>
            <person name="Sone E.D."/>
            <person name="Koren S."/>
            <person name="Silverstein K.A.T."/>
            <person name="Beckman K.B."/>
            <person name="Gohl D.M."/>
        </authorList>
    </citation>
    <scope>NUCLEOTIDE SEQUENCE</scope>
    <source>
        <strain evidence="2">Duluth1</strain>
        <tissue evidence="2">Whole animal</tissue>
    </source>
</reference>
<name>A0A9D4JJZ4_DREPO</name>
<comment type="caution">
    <text evidence="2">The sequence shown here is derived from an EMBL/GenBank/DDBJ whole genome shotgun (WGS) entry which is preliminary data.</text>
</comment>
<feature type="region of interest" description="Disordered" evidence="1">
    <location>
        <begin position="1"/>
        <end position="40"/>
    </location>
</feature>
<feature type="compositionally biased region" description="Basic and acidic residues" evidence="1">
    <location>
        <begin position="53"/>
        <end position="65"/>
    </location>
</feature>
<gene>
    <name evidence="2" type="ORF">DPMN_141513</name>
</gene>
<protein>
    <submittedName>
        <fullName evidence="2">Uncharacterized protein</fullName>
    </submittedName>
</protein>
<dbReference type="AlphaFoldDB" id="A0A9D4JJZ4"/>
<proteinExistence type="predicted"/>
<feature type="region of interest" description="Disordered" evidence="1">
    <location>
        <begin position="53"/>
        <end position="72"/>
    </location>
</feature>
<dbReference type="Proteomes" id="UP000828390">
    <property type="component" value="Unassembled WGS sequence"/>
</dbReference>
<organism evidence="2 3">
    <name type="scientific">Dreissena polymorpha</name>
    <name type="common">Zebra mussel</name>
    <name type="synonym">Mytilus polymorpha</name>
    <dbReference type="NCBI Taxonomy" id="45954"/>
    <lineage>
        <taxon>Eukaryota</taxon>
        <taxon>Metazoa</taxon>
        <taxon>Spiralia</taxon>
        <taxon>Lophotrochozoa</taxon>
        <taxon>Mollusca</taxon>
        <taxon>Bivalvia</taxon>
        <taxon>Autobranchia</taxon>
        <taxon>Heteroconchia</taxon>
        <taxon>Euheterodonta</taxon>
        <taxon>Imparidentia</taxon>
        <taxon>Neoheterodontei</taxon>
        <taxon>Myida</taxon>
        <taxon>Dreissenoidea</taxon>
        <taxon>Dreissenidae</taxon>
        <taxon>Dreissena</taxon>
    </lineage>
</organism>
<reference evidence="2" key="2">
    <citation type="submission" date="2020-11" db="EMBL/GenBank/DDBJ databases">
        <authorList>
            <person name="McCartney M.A."/>
            <person name="Auch B."/>
            <person name="Kono T."/>
            <person name="Mallez S."/>
            <person name="Becker A."/>
            <person name="Gohl D.M."/>
            <person name="Silverstein K.A.T."/>
            <person name="Koren S."/>
            <person name="Bechman K.B."/>
            <person name="Herman A."/>
            <person name="Abrahante J.E."/>
            <person name="Garbe J."/>
        </authorList>
    </citation>
    <scope>NUCLEOTIDE SEQUENCE</scope>
    <source>
        <strain evidence="2">Duluth1</strain>
        <tissue evidence="2">Whole animal</tissue>
    </source>
</reference>
<evidence type="ECO:0000313" key="3">
    <source>
        <dbReference type="Proteomes" id="UP000828390"/>
    </source>
</evidence>
<accession>A0A9D4JJZ4</accession>
<evidence type="ECO:0000313" key="2">
    <source>
        <dbReference type="EMBL" id="KAH3813064.1"/>
    </source>
</evidence>
<sequence length="72" mass="8766">MKTHRPKPQQTPNRRQSRMKQIRGELKSRKKSFKKASQEERLGLQELRDILRRELQTVRKADNTRTARRRRA</sequence>
<evidence type="ECO:0000256" key="1">
    <source>
        <dbReference type="SAM" id="MobiDB-lite"/>
    </source>
</evidence>